<feature type="transmembrane region" description="Helical" evidence="6">
    <location>
        <begin position="77"/>
        <end position="97"/>
    </location>
</feature>
<feature type="transmembrane region" description="Helical" evidence="6">
    <location>
        <begin position="361"/>
        <end position="381"/>
    </location>
</feature>
<feature type="non-terminal residue" evidence="8">
    <location>
        <position position="609"/>
    </location>
</feature>
<dbReference type="InterPro" id="IPR011701">
    <property type="entry name" value="MFS"/>
</dbReference>
<evidence type="ECO:0000256" key="2">
    <source>
        <dbReference type="ARBA" id="ARBA00022692"/>
    </source>
</evidence>
<feature type="transmembrane region" description="Helical" evidence="6">
    <location>
        <begin position="276"/>
        <end position="299"/>
    </location>
</feature>
<dbReference type="GO" id="GO:0022857">
    <property type="term" value="F:transmembrane transporter activity"/>
    <property type="evidence" value="ECO:0007669"/>
    <property type="project" value="InterPro"/>
</dbReference>
<feature type="transmembrane region" description="Helical" evidence="6">
    <location>
        <begin position="305"/>
        <end position="330"/>
    </location>
</feature>
<organism evidence="8 9">
    <name type="scientific">Hyaloscypha variabilis (strain UAMH 11265 / GT02V1 / F)</name>
    <name type="common">Meliniomyces variabilis</name>
    <dbReference type="NCBI Taxonomy" id="1149755"/>
    <lineage>
        <taxon>Eukaryota</taxon>
        <taxon>Fungi</taxon>
        <taxon>Dikarya</taxon>
        <taxon>Ascomycota</taxon>
        <taxon>Pezizomycotina</taxon>
        <taxon>Leotiomycetes</taxon>
        <taxon>Helotiales</taxon>
        <taxon>Hyaloscyphaceae</taxon>
        <taxon>Hyaloscypha</taxon>
        <taxon>Hyaloscypha variabilis</taxon>
    </lineage>
</organism>
<feature type="transmembrane region" description="Helical" evidence="6">
    <location>
        <begin position="432"/>
        <end position="451"/>
    </location>
</feature>
<feature type="transmembrane region" description="Helical" evidence="6">
    <location>
        <begin position="569"/>
        <end position="587"/>
    </location>
</feature>
<name>A0A2J6R0I0_HYAVF</name>
<evidence type="ECO:0000256" key="4">
    <source>
        <dbReference type="ARBA" id="ARBA00023136"/>
    </source>
</evidence>
<evidence type="ECO:0000256" key="1">
    <source>
        <dbReference type="ARBA" id="ARBA00004141"/>
    </source>
</evidence>
<reference evidence="8 9" key="1">
    <citation type="submission" date="2016-04" db="EMBL/GenBank/DDBJ databases">
        <title>A degradative enzymes factory behind the ericoid mycorrhizal symbiosis.</title>
        <authorList>
            <consortium name="DOE Joint Genome Institute"/>
            <person name="Martino E."/>
            <person name="Morin E."/>
            <person name="Grelet G."/>
            <person name="Kuo A."/>
            <person name="Kohler A."/>
            <person name="Daghino S."/>
            <person name="Barry K."/>
            <person name="Choi C."/>
            <person name="Cichocki N."/>
            <person name="Clum A."/>
            <person name="Copeland A."/>
            <person name="Hainaut M."/>
            <person name="Haridas S."/>
            <person name="Labutti K."/>
            <person name="Lindquist E."/>
            <person name="Lipzen A."/>
            <person name="Khouja H.-R."/>
            <person name="Murat C."/>
            <person name="Ohm R."/>
            <person name="Olson A."/>
            <person name="Spatafora J."/>
            <person name="Veneault-Fourrey C."/>
            <person name="Henrissat B."/>
            <person name="Grigoriev I."/>
            <person name="Martin F."/>
            <person name="Perotto S."/>
        </authorList>
    </citation>
    <scope>NUCLEOTIDE SEQUENCE [LARGE SCALE GENOMIC DNA]</scope>
    <source>
        <strain evidence="8 9">F</strain>
    </source>
</reference>
<sequence length="609" mass="65904">MALKFDSKLSAGEAMPQPSHLDPKSDNEITRTETIELGVLSNPNHPKGNSINHETQTDLVVAPEEPETSRHLSGWRLYILIFGLCLSLLLSTLETTIVSTSLVSITNALSGFEDRDWVVTSYLLTYTGFLVIYAKLSDIFGIKFMILLALLAFTVFSIVCGAATGMTELIILRAFQGIGGSGIYSMVGVVTTAAVPAEEYGKYMAIISSVMAVSAILGPLLGGAINDHTTWRWVFLLNAPAGVAATAILIFFLPSDFSKSDTNFLRRLRSRFTVESFARVDILGCLLMLGSSILVVFALEEAGSRYAWSSAAIVASLVVAGIAWIAFVGWEMWIERKQKEDGSEGTRQEPIFPVRLLRSRVLGGMLLNAFFAGFPFTSLVVNIPQRFQAVNGTSPSRAGISLLPLLLMTPFASGLSAYLVSNQKLRVPPLYLVLLGSCLQLIGVGLDSSISTDMDNGIQKVQYAYEVLMGLGFGLLLSSLLTFIPLVVEKKDMPVVIGAVTQVRVLGGTIGLAISTVVLNSYVKSALSAQLSAEQIAGIAGSLSELGKLTEQEQIFVRTTFAEGYNRQTRITLVFSAIVVLSCLMMVERKPRRLGRIDERGLIEVDGNV</sequence>
<comment type="subcellular location">
    <subcellularLocation>
        <location evidence="1">Membrane</location>
        <topology evidence="1">Multi-pass membrane protein</topology>
    </subcellularLocation>
</comment>
<gene>
    <name evidence="8" type="ORF">L207DRAFT_471313</name>
</gene>
<dbReference type="InterPro" id="IPR020846">
    <property type="entry name" value="MFS_dom"/>
</dbReference>
<dbReference type="PANTHER" id="PTHR23501:SF43">
    <property type="entry name" value="MULTIDRUG TRANSPORTER, PUTATIVE (AFU_ORTHOLOGUE AFUA_6G03040)-RELATED"/>
    <property type="match status" value="1"/>
</dbReference>
<dbReference type="PROSITE" id="PS50850">
    <property type="entry name" value="MFS"/>
    <property type="match status" value="1"/>
</dbReference>
<keyword evidence="2 6" id="KW-0812">Transmembrane</keyword>
<dbReference type="SUPFAM" id="SSF103473">
    <property type="entry name" value="MFS general substrate transporter"/>
    <property type="match status" value="2"/>
</dbReference>
<feature type="transmembrane region" description="Helical" evidence="6">
    <location>
        <begin position="170"/>
        <end position="191"/>
    </location>
</feature>
<dbReference type="AlphaFoldDB" id="A0A2J6R0I0"/>
<evidence type="ECO:0000256" key="5">
    <source>
        <dbReference type="SAM" id="MobiDB-lite"/>
    </source>
</evidence>
<evidence type="ECO:0000313" key="9">
    <source>
        <dbReference type="Proteomes" id="UP000235786"/>
    </source>
</evidence>
<feature type="region of interest" description="Disordered" evidence="5">
    <location>
        <begin position="1"/>
        <end position="27"/>
    </location>
</feature>
<keyword evidence="3 6" id="KW-1133">Transmembrane helix</keyword>
<feature type="transmembrane region" description="Helical" evidence="6">
    <location>
        <begin position="117"/>
        <end position="134"/>
    </location>
</feature>
<evidence type="ECO:0000313" key="8">
    <source>
        <dbReference type="EMBL" id="PMD31989.1"/>
    </source>
</evidence>
<feature type="transmembrane region" description="Helical" evidence="6">
    <location>
        <begin position="146"/>
        <end position="164"/>
    </location>
</feature>
<accession>A0A2J6R0I0</accession>
<feature type="transmembrane region" description="Helical" evidence="6">
    <location>
        <begin position="463"/>
        <end position="488"/>
    </location>
</feature>
<dbReference type="EMBL" id="KZ613960">
    <property type="protein sequence ID" value="PMD31989.1"/>
    <property type="molecule type" value="Genomic_DNA"/>
</dbReference>
<feature type="transmembrane region" description="Helical" evidence="6">
    <location>
        <begin position="203"/>
        <end position="225"/>
    </location>
</feature>
<feature type="transmembrane region" description="Helical" evidence="6">
    <location>
        <begin position="231"/>
        <end position="255"/>
    </location>
</feature>
<dbReference type="PRINTS" id="PR01036">
    <property type="entry name" value="TCRTETB"/>
</dbReference>
<keyword evidence="9" id="KW-1185">Reference proteome</keyword>
<feature type="transmembrane region" description="Helical" evidence="6">
    <location>
        <begin position="401"/>
        <end position="420"/>
    </location>
</feature>
<proteinExistence type="predicted"/>
<keyword evidence="4 6" id="KW-0472">Membrane</keyword>
<dbReference type="OrthoDB" id="440553at2759"/>
<evidence type="ECO:0000259" key="7">
    <source>
        <dbReference type="PROSITE" id="PS50850"/>
    </source>
</evidence>
<dbReference type="GO" id="GO:0005886">
    <property type="term" value="C:plasma membrane"/>
    <property type="evidence" value="ECO:0007669"/>
    <property type="project" value="TreeGrafter"/>
</dbReference>
<evidence type="ECO:0000256" key="6">
    <source>
        <dbReference type="SAM" id="Phobius"/>
    </source>
</evidence>
<evidence type="ECO:0000256" key="3">
    <source>
        <dbReference type="ARBA" id="ARBA00022989"/>
    </source>
</evidence>
<dbReference type="InterPro" id="IPR036259">
    <property type="entry name" value="MFS_trans_sf"/>
</dbReference>
<feature type="transmembrane region" description="Helical" evidence="6">
    <location>
        <begin position="495"/>
        <end position="519"/>
    </location>
</feature>
<dbReference type="PANTHER" id="PTHR23501">
    <property type="entry name" value="MAJOR FACILITATOR SUPERFAMILY"/>
    <property type="match status" value="1"/>
</dbReference>
<dbReference type="Pfam" id="PF07690">
    <property type="entry name" value="MFS_1"/>
    <property type="match status" value="1"/>
</dbReference>
<dbReference type="Gene3D" id="1.20.1250.20">
    <property type="entry name" value="MFS general substrate transporter like domains"/>
    <property type="match status" value="2"/>
</dbReference>
<dbReference type="Proteomes" id="UP000235786">
    <property type="component" value="Unassembled WGS sequence"/>
</dbReference>
<protein>
    <submittedName>
        <fullName evidence="8">MFS general substrate transporter</fullName>
    </submittedName>
</protein>
<feature type="domain" description="Major facilitator superfamily (MFS) profile" evidence="7">
    <location>
        <begin position="80"/>
        <end position="594"/>
    </location>
</feature>